<dbReference type="RefSeq" id="WP_090829484.1">
    <property type="nucleotide sequence ID" value="NZ_FOBH01000016.1"/>
</dbReference>
<name>A0A1H7R9V2_9PROT</name>
<feature type="region of interest" description="Disordered" evidence="2">
    <location>
        <begin position="190"/>
        <end position="210"/>
    </location>
</feature>
<gene>
    <name evidence="3" type="ORF">SAMN05216387_1162</name>
</gene>
<evidence type="ECO:0000256" key="2">
    <source>
        <dbReference type="SAM" id="MobiDB-lite"/>
    </source>
</evidence>
<dbReference type="STRING" id="1233.SAMN05216387_1162"/>
<reference evidence="3 4" key="1">
    <citation type="submission" date="2016-10" db="EMBL/GenBank/DDBJ databases">
        <authorList>
            <person name="de Groot N.N."/>
        </authorList>
    </citation>
    <scope>NUCLEOTIDE SEQUENCE [LARGE SCALE GENOMIC DNA]</scope>
    <source>
        <strain evidence="3 4">Nv1</strain>
    </source>
</reference>
<protein>
    <submittedName>
        <fullName evidence="3">Uncharacterized protein</fullName>
    </submittedName>
</protein>
<proteinExistence type="predicted"/>
<organism evidence="3 4">
    <name type="scientific">Nitrosovibrio tenuis</name>
    <dbReference type="NCBI Taxonomy" id="1233"/>
    <lineage>
        <taxon>Bacteria</taxon>
        <taxon>Pseudomonadati</taxon>
        <taxon>Pseudomonadota</taxon>
        <taxon>Betaproteobacteria</taxon>
        <taxon>Nitrosomonadales</taxon>
        <taxon>Nitrosomonadaceae</taxon>
        <taxon>Nitrosovibrio</taxon>
    </lineage>
</organism>
<evidence type="ECO:0000313" key="4">
    <source>
        <dbReference type="Proteomes" id="UP000198620"/>
    </source>
</evidence>
<evidence type="ECO:0000313" key="3">
    <source>
        <dbReference type="EMBL" id="SEL56963.1"/>
    </source>
</evidence>
<evidence type="ECO:0000256" key="1">
    <source>
        <dbReference type="SAM" id="Coils"/>
    </source>
</evidence>
<keyword evidence="4" id="KW-1185">Reference proteome</keyword>
<dbReference type="OrthoDB" id="7108001at2"/>
<dbReference type="AlphaFoldDB" id="A0A1H7R9V2"/>
<sequence>MSDKLNKPDRLKTHAEILKETSEILKQHEFPANSEHPVLERFTKFGEVYTRLNQENEARKSAEQRAKEQAENTLRWARERENKAQAKTEKERLRLKALFSQWCKRDTWLLHDEAIPLVKGYEPTTASLLVGFDNKSLGELAQSCAGHSLKVVNLNERQNLWRVEPREWARWLTEKGQAVPQELIDILLPKPNNAEPEKKTTRATQTRERKKRDKIVALKKFLADAGERARNAGLDWDEQAIPVTKDEFLEVFCRQYPKTEQIGADSFDRYIKEIGIKFKHGVKHKLNNMLFQLFKTAKTPKSFS</sequence>
<dbReference type="Proteomes" id="UP000198620">
    <property type="component" value="Unassembled WGS sequence"/>
</dbReference>
<keyword evidence="1" id="KW-0175">Coiled coil</keyword>
<feature type="coiled-coil region" evidence="1">
    <location>
        <begin position="52"/>
        <end position="87"/>
    </location>
</feature>
<dbReference type="EMBL" id="FOBH01000016">
    <property type="protein sequence ID" value="SEL56963.1"/>
    <property type="molecule type" value="Genomic_DNA"/>
</dbReference>
<accession>A0A1H7R9V2</accession>